<keyword evidence="2" id="KW-0472">Membrane</keyword>
<comment type="caution">
    <text evidence="4">The sequence shown here is derived from an EMBL/GenBank/DDBJ whole genome shotgun (WGS) entry which is preliminary data.</text>
</comment>
<dbReference type="AlphaFoldDB" id="A0A9P6SXM0"/>
<feature type="compositionally biased region" description="Low complexity" evidence="1">
    <location>
        <begin position="406"/>
        <end position="435"/>
    </location>
</feature>
<keyword evidence="2" id="KW-0812">Transmembrane</keyword>
<evidence type="ECO:0000256" key="1">
    <source>
        <dbReference type="SAM" id="MobiDB-lite"/>
    </source>
</evidence>
<feature type="compositionally biased region" description="Acidic residues" evidence="1">
    <location>
        <begin position="1004"/>
        <end position="1013"/>
    </location>
</feature>
<feature type="transmembrane region" description="Helical" evidence="2">
    <location>
        <begin position="145"/>
        <end position="164"/>
    </location>
</feature>
<gene>
    <name evidence="4" type="ORF">BGZ80_001624</name>
</gene>
<feature type="transmembrane region" description="Helical" evidence="2">
    <location>
        <begin position="72"/>
        <end position="92"/>
    </location>
</feature>
<feature type="compositionally biased region" description="Polar residues" evidence="1">
    <location>
        <begin position="1019"/>
        <end position="1044"/>
    </location>
</feature>
<feature type="compositionally biased region" description="Polar residues" evidence="1">
    <location>
        <begin position="293"/>
        <end position="303"/>
    </location>
</feature>
<feature type="transmembrane region" description="Helical" evidence="2">
    <location>
        <begin position="171"/>
        <end position="192"/>
    </location>
</feature>
<evidence type="ECO:0000313" key="5">
    <source>
        <dbReference type="Proteomes" id="UP000703661"/>
    </source>
</evidence>
<feature type="transmembrane region" description="Helical" evidence="2">
    <location>
        <begin position="35"/>
        <end position="52"/>
    </location>
</feature>
<reference evidence="4" key="1">
    <citation type="journal article" date="2020" name="Fungal Divers.">
        <title>Resolving the Mortierellaceae phylogeny through synthesis of multi-gene phylogenetics and phylogenomics.</title>
        <authorList>
            <person name="Vandepol N."/>
            <person name="Liber J."/>
            <person name="Desiro A."/>
            <person name="Na H."/>
            <person name="Kennedy M."/>
            <person name="Barry K."/>
            <person name="Grigoriev I.V."/>
            <person name="Miller A.N."/>
            <person name="O'Donnell K."/>
            <person name="Stajich J.E."/>
            <person name="Bonito G."/>
        </authorList>
    </citation>
    <scope>NUCLEOTIDE SEQUENCE</scope>
    <source>
        <strain evidence="4">NRRL 2769</strain>
    </source>
</reference>
<feature type="compositionally biased region" description="Pro residues" evidence="1">
    <location>
        <begin position="974"/>
        <end position="993"/>
    </location>
</feature>
<dbReference type="GO" id="GO:0000725">
    <property type="term" value="P:recombinational repair"/>
    <property type="evidence" value="ECO:0007669"/>
    <property type="project" value="InterPro"/>
</dbReference>
<organism evidence="4 5">
    <name type="scientific">Entomortierella chlamydospora</name>
    <dbReference type="NCBI Taxonomy" id="101097"/>
    <lineage>
        <taxon>Eukaryota</taxon>
        <taxon>Fungi</taxon>
        <taxon>Fungi incertae sedis</taxon>
        <taxon>Mucoromycota</taxon>
        <taxon>Mortierellomycotina</taxon>
        <taxon>Mortierellomycetes</taxon>
        <taxon>Mortierellales</taxon>
        <taxon>Mortierellaceae</taxon>
        <taxon>Entomortierella</taxon>
    </lineage>
</organism>
<dbReference type="InterPro" id="IPR037185">
    <property type="entry name" value="EmrE-like"/>
</dbReference>
<feature type="region of interest" description="Disordered" evidence="1">
    <location>
        <begin position="856"/>
        <end position="897"/>
    </location>
</feature>
<proteinExistence type="predicted"/>
<evidence type="ECO:0000259" key="3">
    <source>
        <dbReference type="Pfam" id="PF15072"/>
    </source>
</evidence>
<feature type="compositionally biased region" description="Basic and acidic residues" evidence="1">
    <location>
        <begin position="514"/>
        <end position="532"/>
    </location>
</feature>
<accession>A0A9P6SXM0</accession>
<feature type="region of interest" description="Disordered" evidence="1">
    <location>
        <begin position="954"/>
        <end position="1084"/>
    </location>
</feature>
<feature type="compositionally biased region" description="Low complexity" evidence="1">
    <location>
        <begin position="887"/>
        <end position="897"/>
    </location>
</feature>
<feature type="compositionally biased region" description="Polar residues" evidence="1">
    <location>
        <begin position="436"/>
        <end position="458"/>
    </location>
</feature>
<protein>
    <recommendedName>
        <fullName evidence="3">Homologous recombination OB-fold protein OB-fold domain-containing protein</fullName>
    </recommendedName>
</protein>
<dbReference type="EMBL" id="JAAAID010001375">
    <property type="protein sequence ID" value="KAG0010279.1"/>
    <property type="molecule type" value="Genomic_DNA"/>
</dbReference>
<dbReference type="InterPro" id="IPR058570">
    <property type="entry name" value="HROB_OB"/>
</dbReference>
<feature type="domain" description="Homologous recombination OB-fold protein OB-fold" evidence="3">
    <location>
        <begin position="670"/>
        <end position="752"/>
    </location>
</feature>
<feature type="region of interest" description="Disordered" evidence="1">
    <location>
        <begin position="282"/>
        <end position="332"/>
    </location>
</feature>
<feature type="transmembrane region" description="Helical" evidence="2">
    <location>
        <begin position="104"/>
        <end position="125"/>
    </location>
</feature>
<evidence type="ECO:0000313" key="4">
    <source>
        <dbReference type="EMBL" id="KAG0010279.1"/>
    </source>
</evidence>
<keyword evidence="2" id="KW-1133">Transmembrane helix</keyword>
<feature type="compositionally biased region" description="Low complexity" evidence="1">
    <location>
        <begin position="482"/>
        <end position="493"/>
    </location>
</feature>
<feature type="compositionally biased region" description="Acidic residues" evidence="1">
    <location>
        <begin position="1065"/>
        <end position="1084"/>
    </location>
</feature>
<feature type="compositionally biased region" description="Polar residues" evidence="1">
    <location>
        <begin position="498"/>
        <end position="513"/>
    </location>
</feature>
<feature type="compositionally biased region" description="Polar residues" evidence="1">
    <location>
        <begin position="387"/>
        <end position="398"/>
    </location>
</feature>
<dbReference type="PANTHER" id="PTHR19346:SF4">
    <property type="entry name" value="SUGAR PHOSPHATE TRANSPORTER DOMAIN-CONTAINING PROTEIN"/>
    <property type="match status" value="1"/>
</dbReference>
<dbReference type="Proteomes" id="UP000703661">
    <property type="component" value="Unassembled WGS sequence"/>
</dbReference>
<evidence type="ECO:0000256" key="2">
    <source>
        <dbReference type="SAM" id="Phobius"/>
    </source>
</evidence>
<keyword evidence="5" id="KW-1185">Reference proteome</keyword>
<dbReference type="InterPro" id="IPR026505">
    <property type="entry name" value="Solute_c_fam_35_mem_F3/F4"/>
</dbReference>
<sequence length="1084" mass="115831">MTSMANLTAIYNTACFFAYLFSVMLLKEKIVLNKVLAVFLSLLGVAIITLTVRDSTTPDGDDSSDSRSPVSILGDVLALIGAALYGFEEVIYKKYASPKVHPVVFANTLTGLMGVVTFAMLWVPIPFLHWIGHEVFELPTLSELSSILMIATLGLIYNGCFMIVVSQTSPVFAAVGIMATIPLVALTDWVLFNETVGWGNVVGAPKLNGGKLPSKQGTPSLPGNNINNDGNGDTSRAFEGAKSTHTNSNRNIVHRVSSNASGSVIGQGPVISRQTNPFAKGFSSLRTDGTLLSKPTTNQSGKAPSSHEATPPPKAQVPGDRLISNQDKGSTAAFAGQIHQQSATKPNMDSASFPSDADISFGADDFLMGSDELALVDLMDDDEVKGSSENEPTLSWSLTPPKAPKSTTQSSIPSQTSQNSALSQPTSNSNSHHTSVSAISVTSKLRTRQADNSKSSVQILVETPPPRSTMNITRKFTPSPPTSSLSSSPGSTSKILVVSSQEAPSNRPTVQDTIDQRGALRDHKHATRDVQGQERQGLLRSQSSPSAGNLAGHQARNRRRLPGPAGNLPRLSAEEKEQLFRSRGVPFSKDTRLPATESSSPNSSIKKKMKAVHHGPIDSMFATGAWEDMLRAYKLPDYKPSTLSRVKGSAPMIELSISDIESRPELHRSKISGLVVMIKEVSLSEIDAAVTLLDPSGEMRGTVHRTVLDQYKNNEIRVGTVLALKNVSVFSPTPVSHYLIITLRNILGIFQPRASTIILSQGSSQDRLSQKKRKLTQEGSQDSLTARHGERESQTSSASDTPVITGVRDGQQSLSPDWDGVHLPNARTAIASANKSSASLEMLNMTLLDGKSLKVEHKKVKSAPPSQSMGRNPSGIGAHNSIQSPPQRQEQTQEVQFQSLQPTIGGASASAITASDVSSTPIIALGAMTPDMSSANASSRSSKSILLSFAASPNLRKRSSPSTLTQRSNSSITSPPPSKEPPISQSPPFPLPPSTQRTHSFSDWSEEFGEDDLVGALGSDTSYGSINLHSPKQSTRHSNTGTSNSVPLLSPVSAPPQLVDKYRDNDDDLDNLLDGLDESELLDL</sequence>
<feature type="compositionally biased region" description="Low complexity" evidence="1">
    <location>
        <begin position="223"/>
        <end position="233"/>
    </location>
</feature>
<feature type="compositionally biased region" description="Low complexity" evidence="1">
    <location>
        <begin position="1045"/>
        <end position="1059"/>
    </location>
</feature>
<dbReference type="SUPFAM" id="SSF103481">
    <property type="entry name" value="Multidrug resistance efflux transporter EmrE"/>
    <property type="match status" value="1"/>
</dbReference>
<dbReference type="Pfam" id="PF15072">
    <property type="entry name" value="HROB"/>
    <property type="match status" value="1"/>
</dbReference>
<feature type="transmembrane region" description="Helical" evidence="2">
    <location>
        <begin position="6"/>
        <end position="26"/>
    </location>
</feature>
<dbReference type="PANTHER" id="PTHR19346">
    <property type="entry name" value="SUGAR PHOSPHATE TRANSPORTER DOMAIN-CONTAINING PROTEIN"/>
    <property type="match status" value="1"/>
</dbReference>
<feature type="region of interest" description="Disordered" evidence="1">
    <location>
        <begin position="210"/>
        <end position="247"/>
    </location>
</feature>
<feature type="region of interest" description="Disordered" evidence="1">
    <location>
        <begin position="768"/>
        <end position="818"/>
    </location>
</feature>
<feature type="compositionally biased region" description="Polar residues" evidence="1">
    <location>
        <begin position="960"/>
        <end position="973"/>
    </location>
</feature>
<name>A0A9P6SXM0_9FUNG</name>
<feature type="region of interest" description="Disordered" evidence="1">
    <location>
        <begin position="383"/>
        <end position="608"/>
    </location>
</feature>